<dbReference type="InterPro" id="IPR039425">
    <property type="entry name" value="RNA_pol_sigma-70-like"/>
</dbReference>
<dbReference type="InterPro" id="IPR013325">
    <property type="entry name" value="RNA_pol_sigma_r2"/>
</dbReference>
<evidence type="ECO:0000256" key="2">
    <source>
        <dbReference type="ARBA" id="ARBA00023015"/>
    </source>
</evidence>
<dbReference type="NCBIfam" id="TIGR02937">
    <property type="entry name" value="sigma70-ECF"/>
    <property type="match status" value="1"/>
</dbReference>
<dbReference type="SUPFAM" id="SSF88946">
    <property type="entry name" value="Sigma2 domain of RNA polymerase sigma factors"/>
    <property type="match status" value="1"/>
</dbReference>
<dbReference type="GO" id="GO:0006352">
    <property type="term" value="P:DNA-templated transcription initiation"/>
    <property type="evidence" value="ECO:0007669"/>
    <property type="project" value="InterPro"/>
</dbReference>
<dbReference type="Gene3D" id="1.10.1740.10">
    <property type="match status" value="1"/>
</dbReference>
<sequence>MIAVMRDDPSVVALVKRAQDGDQRAWDQLVERYAPLVWSVCMRHRLSRADADDVGASVWLRLVEGLEKLREPAALPGWLVTVARNECLRVLRGQSKQVPVEDERLPDAEGAAADEWLLRQERFVALRQAFAELPERCRRLLAMLFADPPKPYAEISGELDIPVGGIGPNRMRCLGTLRKSSALTPFIDGTEG</sequence>
<dbReference type="Pfam" id="PF04542">
    <property type="entry name" value="Sigma70_r2"/>
    <property type="match status" value="1"/>
</dbReference>
<evidence type="ECO:0000256" key="1">
    <source>
        <dbReference type="ARBA" id="ARBA00010641"/>
    </source>
</evidence>
<dbReference type="SUPFAM" id="SSF88659">
    <property type="entry name" value="Sigma3 and sigma4 domains of RNA polymerase sigma factors"/>
    <property type="match status" value="1"/>
</dbReference>
<dbReference type="Proteomes" id="UP000199515">
    <property type="component" value="Unassembled WGS sequence"/>
</dbReference>
<dbReference type="GO" id="GO:0003677">
    <property type="term" value="F:DNA binding"/>
    <property type="evidence" value="ECO:0007669"/>
    <property type="project" value="UniProtKB-KW"/>
</dbReference>
<name>A0A1H3G1U7_9PSEU</name>
<organism evidence="7 8">
    <name type="scientific">Amycolatopsis xylanica</name>
    <dbReference type="NCBI Taxonomy" id="589385"/>
    <lineage>
        <taxon>Bacteria</taxon>
        <taxon>Bacillati</taxon>
        <taxon>Actinomycetota</taxon>
        <taxon>Actinomycetes</taxon>
        <taxon>Pseudonocardiales</taxon>
        <taxon>Pseudonocardiaceae</taxon>
        <taxon>Amycolatopsis</taxon>
    </lineage>
</organism>
<dbReference type="AlphaFoldDB" id="A0A1H3G1U7"/>
<accession>A0A1H3G1U7</accession>
<dbReference type="Gene3D" id="1.10.10.10">
    <property type="entry name" value="Winged helix-like DNA-binding domain superfamily/Winged helix DNA-binding domain"/>
    <property type="match status" value="1"/>
</dbReference>
<protein>
    <submittedName>
        <fullName evidence="7">RNA polymerase sigma factor, sigma-70 family</fullName>
    </submittedName>
</protein>
<keyword evidence="3" id="KW-0731">Sigma factor</keyword>
<reference evidence="7 8" key="1">
    <citation type="submission" date="2016-10" db="EMBL/GenBank/DDBJ databases">
        <authorList>
            <person name="de Groot N.N."/>
        </authorList>
    </citation>
    <scope>NUCLEOTIDE SEQUENCE [LARGE SCALE GENOMIC DNA]</scope>
    <source>
        <strain evidence="7 8">CPCC 202699</strain>
    </source>
</reference>
<proteinExistence type="inferred from homology"/>
<keyword evidence="2" id="KW-0805">Transcription regulation</keyword>
<evidence type="ECO:0000256" key="4">
    <source>
        <dbReference type="ARBA" id="ARBA00023125"/>
    </source>
</evidence>
<dbReference type="InterPro" id="IPR036388">
    <property type="entry name" value="WH-like_DNA-bd_sf"/>
</dbReference>
<dbReference type="STRING" id="589385.SAMN05421504_10483"/>
<evidence type="ECO:0000313" key="7">
    <source>
        <dbReference type="EMBL" id="SDX97070.1"/>
    </source>
</evidence>
<dbReference type="PANTHER" id="PTHR43133:SF8">
    <property type="entry name" value="RNA POLYMERASE SIGMA FACTOR HI_1459-RELATED"/>
    <property type="match status" value="1"/>
</dbReference>
<gene>
    <name evidence="7" type="ORF">SAMN05421504_10483</name>
</gene>
<evidence type="ECO:0000259" key="6">
    <source>
        <dbReference type="Pfam" id="PF04542"/>
    </source>
</evidence>
<evidence type="ECO:0000256" key="5">
    <source>
        <dbReference type="ARBA" id="ARBA00023163"/>
    </source>
</evidence>
<dbReference type="EMBL" id="FNON01000004">
    <property type="protein sequence ID" value="SDX97070.1"/>
    <property type="molecule type" value="Genomic_DNA"/>
</dbReference>
<dbReference type="PANTHER" id="PTHR43133">
    <property type="entry name" value="RNA POLYMERASE ECF-TYPE SIGMA FACTO"/>
    <property type="match status" value="1"/>
</dbReference>
<evidence type="ECO:0000256" key="3">
    <source>
        <dbReference type="ARBA" id="ARBA00023082"/>
    </source>
</evidence>
<keyword evidence="8" id="KW-1185">Reference proteome</keyword>
<comment type="similarity">
    <text evidence="1">Belongs to the sigma-70 factor family. ECF subfamily.</text>
</comment>
<evidence type="ECO:0000313" key="8">
    <source>
        <dbReference type="Proteomes" id="UP000199515"/>
    </source>
</evidence>
<dbReference type="InterPro" id="IPR014284">
    <property type="entry name" value="RNA_pol_sigma-70_dom"/>
</dbReference>
<feature type="domain" description="RNA polymerase sigma-70 region 2" evidence="6">
    <location>
        <begin position="29"/>
        <end position="96"/>
    </location>
</feature>
<dbReference type="InterPro" id="IPR007627">
    <property type="entry name" value="RNA_pol_sigma70_r2"/>
</dbReference>
<keyword evidence="4" id="KW-0238">DNA-binding</keyword>
<dbReference type="InterPro" id="IPR013324">
    <property type="entry name" value="RNA_pol_sigma_r3/r4-like"/>
</dbReference>
<dbReference type="GO" id="GO:0016987">
    <property type="term" value="F:sigma factor activity"/>
    <property type="evidence" value="ECO:0007669"/>
    <property type="project" value="UniProtKB-KW"/>
</dbReference>
<keyword evidence="5" id="KW-0804">Transcription</keyword>